<dbReference type="InterPro" id="IPR038538">
    <property type="entry name" value="MTERF_sf"/>
</dbReference>
<proteinExistence type="inferred from homology"/>
<name>A0ABR0WSI9_REHGL</name>
<keyword evidence="2" id="KW-0804">Transcription</keyword>
<gene>
    <name evidence="4" type="ORF">DH2020_015405</name>
</gene>
<evidence type="ECO:0000256" key="3">
    <source>
        <dbReference type="ARBA" id="ARBA00022946"/>
    </source>
</evidence>
<evidence type="ECO:0000313" key="4">
    <source>
        <dbReference type="EMBL" id="KAK6150473.1"/>
    </source>
</evidence>
<dbReference type="Pfam" id="PF02536">
    <property type="entry name" value="mTERF"/>
    <property type="match status" value="1"/>
</dbReference>
<dbReference type="Gene3D" id="1.25.70.10">
    <property type="entry name" value="Transcription termination factor 3, mitochondrial"/>
    <property type="match status" value="2"/>
</dbReference>
<dbReference type="EMBL" id="JABTTQ020000008">
    <property type="protein sequence ID" value="KAK6150473.1"/>
    <property type="molecule type" value="Genomic_DNA"/>
</dbReference>
<keyword evidence="2" id="KW-0805">Transcription regulation</keyword>
<evidence type="ECO:0000313" key="5">
    <source>
        <dbReference type="Proteomes" id="UP001318860"/>
    </source>
</evidence>
<keyword evidence="3" id="KW-0809">Transit peptide</keyword>
<comment type="caution">
    <text evidence="4">The sequence shown here is derived from an EMBL/GenBank/DDBJ whole genome shotgun (WGS) entry which is preliminary data.</text>
</comment>
<dbReference type="Proteomes" id="UP001318860">
    <property type="component" value="Unassembled WGS sequence"/>
</dbReference>
<dbReference type="PANTHER" id="PTHR13068:SF173">
    <property type="entry name" value="EMB|CAB62602.1"/>
    <property type="match status" value="1"/>
</dbReference>
<accession>A0ABR0WSI9</accession>
<dbReference type="SMART" id="SM00733">
    <property type="entry name" value="Mterf"/>
    <property type="match status" value="6"/>
</dbReference>
<organism evidence="4 5">
    <name type="scientific">Rehmannia glutinosa</name>
    <name type="common">Chinese foxglove</name>
    <dbReference type="NCBI Taxonomy" id="99300"/>
    <lineage>
        <taxon>Eukaryota</taxon>
        <taxon>Viridiplantae</taxon>
        <taxon>Streptophyta</taxon>
        <taxon>Embryophyta</taxon>
        <taxon>Tracheophyta</taxon>
        <taxon>Spermatophyta</taxon>
        <taxon>Magnoliopsida</taxon>
        <taxon>eudicotyledons</taxon>
        <taxon>Gunneridae</taxon>
        <taxon>Pentapetalae</taxon>
        <taxon>asterids</taxon>
        <taxon>lamiids</taxon>
        <taxon>Lamiales</taxon>
        <taxon>Orobanchaceae</taxon>
        <taxon>Rehmannieae</taxon>
        <taxon>Rehmannia</taxon>
    </lineage>
</organism>
<evidence type="ECO:0000256" key="1">
    <source>
        <dbReference type="ARBA" id="ARBA00007692"/>
    </source>
</evidence>
<reference evidence="4 5" key="1">
    <citation type="journal article" date="2021" name="Comput. Struct. Biotechnol. J.">
        <title>De novo genome assembly of the potent medicinal plant Rehmannia glutinosa using nanopore technology.</title>
        <authorList>
            <person name="Ma L."/>
            <person name="Dong C."/>
            <person name="Song C."/>
            <person name="Wang X."/>
            <person name="Zheng X."/>
            <person name="Niu Y."/>
            <person name="Chen S."/>
            <person name="Feng W."/>
        </authorList>
    </citation>
    <scope>NUCLEOTIDE SEQUENCE [LARGE SCALE GENOMIC DNA]</scope>
    <source>
        <strain evidence="4">DH-2019</strain>
    </source>
</reference>
<keyword evidence="2" id="KW-0806">Transcription termination</keyword>
<protein>
    <submittedName>
        <fullName evidence="4">Uncharacterized protein</fullName>
    </submittedName>
</protein>
<comment type="similarity">
    <text evidence="1">Belongs to the mTERF family.</text>
</comment>
<dbReference type="InterPro" id="IPR003690">
    <property type="entry name" value="MTERF"/>
</dbReference>
<evidence type="ECO:0000256" key="2">
    <source>
        <dbReference type="ARBA" id="ARBA00022472"/>
    </source>
</evidence>
<sequence>MMRKFILASRFESLLLPSLSQNGPSKPSKSLFSLITSSFGFSQNRACSSTPEQNAKSTVLVDYLIGSLKFSKARALAVSSNFAHIKSIANIDEVVRFFKALSWSDAQIQSLAHRRPTILFASVEKTLKPNIMFYQELGLYGPCLGAFISKNQNKLKASLDRTLKPCILLIKKVHNNDGRNRSDEKVNDDLFRTITRCNRIVQMKSILEENIRYLESCGIVGSQLSTLLLRQPRIFGMHKEKLKEIVSRAVGMNFTIGSRMLVHAIHCLSCMSIKTLNGRFEVLRLFGFSKDELALMFRKSPFVFGISEAKLRWKLEFFLNHYNIDKFLLVRYPILLTCSVEERVIPRINVLEVLKSRKLFKKDLSFYKAMCISDEKFLEKYILRFENDAGDLLLAYNNQPPDTSER</sequence>
<dbReference type="PANTHER" id="PTHR13068">
    <property type="entry name" value="CGI-12 PROTEIN-RELATED"/>
    <property type="match status" value="1"/>
</dbReference>
<keyword evidence="5" id="KW-1185">Reference proteome</keyword>